<keyword evidence="2" id="KW-1185">Reference proteome</keyword>
<reference evidence="1" key="1">
    <citation type="submission" date="2019-10" db="EMBL/GenBank/DDBJ databases">
        <authorList>
            <consortium name="DOE Joint Genome Institute"/>
            <person name="Kuo A."/>
            <person name="Miyauchi S."/>
            <person name="Kiss E."/>
            <person name="Drula E."/>
            <person name="Kohler A."/>
            <person name="Sanchez-Garcia M."/>
            <person name="Andreopoulos B."/>
            <person name="Barry K.W."/>
            <person name="Bonito G."/>
            <person name="Buee M."/>
            <person name="Carver A."/>
            <person name="Chen C."/>
            <person name="Cichocki N."/>
            <person name="Clum A."/>
            <person name="Culley D."/>
            <person name="Crous P.W."/>
            <person name="Fauchery L."/>
            <person name="Girlanda M."/>
            <person name="Hayes R."/>
            <person name="Keri Z."/>
            <person name="Labutti K."/>
            <person name="Lipzen A."/>
            <person name="Lombard V."/>
            <person name="Magnuson J."/>
            <person name="Maillard F."/>
            <person name="Morin E."/>
            <person name="Murat C."/>
            <person name="Nolan M."/>
            <person name="Ohm R."/>
            <person name="Pangilinan J."/>
            <person name="Pereira M."/>
            <person name="Perotto S."/>
            <person name="Peter M."/>
            <person name="Riley R."/>
            <person name="Sitrit Y."/>
            <person name="Stielow B."/>
            <person name="Szollosi G."/>
            <person name="Zifcakova L."/>
            <person name="Stursova M."/>
            <person name="Spatafora J.W."/>
            <person name="Tedersoo L."/>
            <person name="Vaario L.-M."/>
            <person name="Yamada A."/>
            <person name="Yan M."/>
            <person name="Wang P."/>
            <person name="Xu J."/>
            <person name="Bruns T."/>
            <person name="Baldrian P."/>
            <person name="Vilgalys R."/>
            <person name="Henrissat B."/>
            <person name="Grigoriev I.V."/>
            <person name="Hibbett D."/>
            <person name="Nagy L.G."/>
            <person name="Martin F.M."/>
        </authorList>
    </citation>
    <scope>NUCLEOTIDE SEQUENCE</scope>
    <source>
        <strain evidence="1">P2</strain>
    </source>
</reference>
<proteinExistence type="predicted"/>
<evidence type="ECO:0000313" key="1">
    <source>
        <dbReference type="EMBL" id="KAF9647589.1"/>
    </source>
</evidence>
<dbReference type="EMBL" id="MU118030">
    <property type="protein sequence ID" value="KAF9647589.1"/>
    <property type="molecule type" value="Genomic_DNA"/>
</dbReference>
<protein>
    <submittedName>
        <fullName evidence="1">Uncharacterized protein</fullName>
    </submittedName>
</protein>
<feature type="non-terminal residue" evidence="1">
    <location>
        <position position="1"/>
    </location>
</feature>
<accession>A0ACB6ZDF1</accession>
<reference evidence="1" key="2">
    <citation type="journal article" date="2020" name="Nat. Commun.">
        <title>Large-scale genome sequencing of mycorrhizal fungi provides insights into the early evolution of symbiotic traits.</title>
        <authorList>
            <person name="Miyauchi S."/>
            <person name="Kiss E."/>
            <person name="Kuo A."/>
            <person name="Drula E."/>
            <person name="Kohler A."/>
            <person name="Sanchez-Garcia M."/>
            <person name="Morin E."/>
            <person name="Andreopoulos B."/>
            <person name="Barry K.W."/>
            <person name="Bonito G."/>
            <person name="Buee M."/>
            <person name="Carver A."/>
            <person name="Chen C."/>
            <person name="Cichocki N."/>
            <person name="Clum A."/>
            <person name="Culley D."/>
            <person name="Crous P.W."/>
            <person name="Fauchery L."/>
            <person name="Girlanda M."/>
            <person name="Hayes R.D."/>
            <person name="Keri Z."/>
            <person name="LaButti K."/>
            <person name="Lipzen A."/>
            <person name="Lombard V."/>
            <person name="Magnuson J."/>
            <person name="Maillard F."/>
            <person name="Murat C."/>
            <person name="Nolan M."/>
            <person name="Ohm R.A."/>
            <person name="Pangilinan J."/>
            <person name="Pereira M.F."/>
            <person name="Perotto S."/>
            <person name="Peter M."/>
            <person name="Pfister S."/>
            <person name="Riley R."/>
            <person name="Sitrit Y."/>
            <person name="Stielow J.B."/>
            <person name="Szollosi G."/>
            <person name="Zifcakova L."/>
            <person name="Stursova M."/>
            <person name="Spatafora J.W."/>
            <person name="Tedersoo L."/>
            <person name="Vaario L.M."/>
            <person name="Yamada A."/>
            <person name="Yan M."/>
            <person name="Wang P."/>
            <person name="Xu J."/>
            <person name="Bruns T."/>
            <person name="Baldrian P."/>
            <person name="Vilgalys R."/>
            <person name="Dunand C."/>
            <person name="Henrissat B."/>
            <person name="Grigoriev I.V."/>
            <person name="Hibbett D."/>
            <person name="Nagy L.G."/>
            <person name="Martin F.M."/>
        </authorList>
    </citation>
    <scope>NUCLEOTIDE SEQUENCE</scope>
    <source>
        <strain evidence="1">P2</strain>
    </source>
</reference>
<name>A0ACB6ZDF1_THEGA</name>
<sequence>DEDEDEDEYNLRVVPHWQAYRHLFESHGYHLDTCKDVRQFYLRYWENRNIQRSIQSCAGYKSASREGRDDNELCKDEGLPERLFRGKRLSDDLPIVIKAVNRRSRELEVITALSTPPLRDDPMNHCIPVLDIIHAPLDVPHAFSYSPYQNQLSFIVMEEWSSQLIPPEQPHTLRSYLNSLRHCIQHIVFMHTHRFAHLDVSVRNLLTDYDGRYAYIDYEMSRRFCRPPVEVGEGGDPRSSVLIHQLKAAEVPPEVEKGHPTSPYAMDVWALGMLISKAGISTGYDVPELCSVIKGMLEPQWERRPSAKMVLRRFEEAILYMSRERLNS</sequence>
<feature type="non-terminal residue" evidence="1">
    <location>
        <position position="328"/>
    </location>
</feature>
<gene>
    <name evidence="1" type="ORF">BDM02DRAFT_3074422</name>
</gene>
<evidence type="ECO:0000313" key="2">
    <source>
        <dbReference type="Proteomes" id="UP000886501"/>
    </source>
</evidence>
<comment type="caution">
    <text evidence="1">The sequence shown here is derived from an EMBL/GenBank/DDBJ whole genome shotgun (WGS) entry which is preliminary data.</text>
</comment>
<dbReference type="Proteomes" id="UP000886501">
    <property type="component" value="Unassembled WGS sequence"/>
</dbReference>
<organism evidence="1 2">
    <name type="scientific">Thelephora ganbajun</name>
    <name type="common">Ganba fungus</name>
    <dbReference type="NCBI Taxonomy" id="370292"/>
    <lineage>
        <taxon>Eukaryota</taxon>
        <taxon>Fungi</taxon>
        <taxon>Dikarya</taxon>
        <taxon>Basidiomycota</taxon>
        <taxon>Agaricomycotina</taxon>
        <taxon>Agaricomycetes</taxon>
        <taxon>Thelephorales</taxon>
        <taxon>Thelephoraceae</taxon>
        <taxon>Thelephora</taxon>
    </lineage>
</organism>